<dbReference type="Proteomes" id="UP000028059">
    <property type="component" value="Unassembled WGS sequence"/>
</dbReference>
<dbReference type="InterPro" id="IPR052194">
    <property type="entry name" value="MESH1"/>
</dbReference>
<name>A0A081RP04_9ARCH</name>
<comment type="caution">
    <text evidence="1">The sequence shown here is derived from an EMBL/GenBank/DDBJ whole genome shotgun (WGS) entry which is preliminary data.</text>
</comment>
<dbReference type="EMBL" id="JOKN01000007">
    <property type="protein sequence ID" value="KEQ56927.1"/>
    <property type="molecule type" value="Genomic_DNA"/>
</dbReference>
<reference evidence="1 2" key="1">
    <citation type="submission" date="2014-06" db="EMBL/GenBank/DDBJ databases">
        <authorList>
            <person name="Ngugi D.K."/>
            <person name="Blom J."/>
            <person name="Alam I."/>
            <person name="Rashid M."/>
            <person name="Ba Alawi W."/>
            <person name="Zhang G."/>
            <person name="Hikmawan T."/>
            <person name="Guan Y."/>
            <person name="Antunes A."/>
            <person name="Siam R."/>
            <person name="ElDorry H."/>
            <person name="Bajic V."/>
            <person name="Stingl U."/>
        </authorList>
    </citation>
    <scope>NUCLEOTIDE SEQUENCE [LARGE SCALE GENOMIC DNA]</scope>
    <source>
        <strain evidence="1">SCGC AAA799-N04</strain>
    </source>
</reference>
<dbReference type="EC" id="3.1.7.2" evidence="1"/>
<accession>A0A081RP04</accession>
<dbReference type="AlphaFoldDB" id="A0A081RP04"/>
<gene>
    <name evidence="1" type="primary">spoT</name>
    <name evidence="1" type="ORF">AAA799N04_00597</name>
</gene>
<organism evidence="1 2">
    <name type="scientific">Marine Group I thaumarchaeote SCGC AAA799-N04</name>
    <dbReference type="NCBI Taxonomy" id="1502293"/>
    <lineage>
        <taxon>Archaea</taxon>
        <taxon>Nitrososphaerota</taxon>
        <taxon>Marine Group I</taxon>
    </lineage>
</organism>
<dbReference type="Gene3D" id="1.10.3210.10">
    <property type="entry name" value="Hypothetical protein af1432"/>
    <property type="match status" value="1"/>
</dbReference>
<dbReference type="GO" id="GO:0008893">
    <property type="term" value="F:guanosine-3',5'-bis(diphosphate) 3'-diphosphatase activity"/>
    <property type="evidence" value="ECO:0007669"/>
    <property type="project" value="UniProtKB-EC"/>
</dbReference>
<protein>
    <submittedName>
        <fullName evidence="1">Guanosine-3'5'-bis 3'-pyrophosphohydrolase protein</fullName>
        <ecNumber evidence="1">3.1.7.2</ecNumber>
    </submittedName>
</protein>
<dbReference type="PANTHER" id="PTHR46246:SF1">
    <property type="entry name" value="GUANOSINE-3',5'-BIS(DIPHOSPHATE) 3'-PYROPHOSPHOHYDROLASE MESH1"/>
    <property type="match status" value="1"/>
</dbReference>
<keyword evidence="2" id="KW-1185">Reference proteome</keyword>
<sequence>MSKVDFAESFARDKHKGQFRKDKETPYFTHLEAVVSRLKSLGVADEDVLSAGWLHDTIEDTETTFDDIEQRFGQKVAVLVLSLSKDESLPKKDKELQYTKQLKEASFEGKLVKLCDISANLKDLDNSKLSKTKKKKTVNKKLHYLRIIKNELAEHITEYPKISSLIDGINQIAKENHQRPIVI</sequence>
<keyword evidence="1" id="KW-0378">Hydrolase</keyword>
<dbReference type="SUPFAM" id="SSF109604">
    <property type="entry name" value="HD-domain/PDEase-like"/>
    <property type="match status" value="1"/>
</dbReference>
<evidence type="ECO:0000313" key="1">
    <source>
        <dbReference type="EMBL" id="KEQ56927.1"/>
    </source>
</evidence>
<evidence type="ECO:0000313" key="2">
    <source>
        <dbReference type="Proteomes" id="UP000028059"/>
    </source>
</evidence>
<proteinExistence type="predicted"/>
<dbReference type="Pfam" id="PF13328">
    <property type="entry name" value="HD_4"/>
    <property type="match status" value="1"/>
</dbReference>
<dbReference type="PANTHER" id="PTHR46246">
    <property type="entry name" value="GUANOSINE-3',5'-BIS(DIPHOSPHATE) 3'-PYROPHOSPHOHYDROLASE MESH1"/>
    <property type="match status" value="1"/>
</dbReference>